<evidence type="ECO:0008006" key="5">
    <source>
        <dbReference type="Google" id="ProtNLM"/>
    </source>
</evidence>
<feature type="region of interest" description="Disordered" evidence="1">
    <location>
        <begin position="1"/>
        <end position="23"/>
    </location>
</feature>
<evidence type="ECO:0000313" key="3">
    <source>
        <dbReference type="EMBL" id="MBK1630252.1"/>
    </source>
</evidence>
<proteinExistence type="predicted"/>
<feature type="transmembrane region" description="Helical" evidence="2">
    <location>
        <begin position="143"/>
        <end position="160"/>
    </location>
</feature>
<evidence type="ECO:0000256" key="2">
    <source>
        <dbReference type="SAM" id="Phobius"/>
    </source>
</evidence>
<dbReference type="InterPro" id="IPR018770">
    <property type="entry name" value="ChloroindolylP_hydrolase"/>
</dbReference>
<feature type="transmembrane region" description="Helical" evidence="2">
    <location>
        <begin position="166"/>
        <end position="184"/>
    </location>
</feature>
<comment type="caution">
    <text evidence="3">The sequence shown here is derived from an EMBL/GenBank/DDBJ whole genome shotgun (WGS) entry which is preliminary data.</text>
</comment>
<feature type="compositionally biased region" description="Basic and acidic residues" evidence="1">
    <location>
        <begin position="1"/>
        <end position="14"/>
    </location>
</feature>
<name>A0ABS1CEJ9_9GAMM</name>
<dbReference type="RefSeq" id="WP_200234909.1">
    <property type="nucleotide sequence ID" value="NZ_NRRV01000010.1"/>
</dbReference>
<feature type="compositionally biased region" description="Low complexity" evidence="1">
    <location>
        <begin position="48"/>
        <end position="62"/>
    </location>
</feature>
<accession>A0ABS1CEJ9</accession>
<feature type="transmembrane region" description="Helical" evidence="2">
    <location>
        <begin position="105"/>
        <end position="122"/>
    </location>
</feature>
<feature type="transmembrane region" description="Helical" evidence="2">
    <location>
        <begin position="76"/>
        <end position="99"/>
    </location>
</feature>
<organism evidence="3 4">
    <name type="scientific">Thiohalocapsa halophila</name>
    <dbReference type="NCBI Taxonomy" id="69359"/>
    <lineage>
        <taxon>Bacteria</taxon>
        <taxon>Pseudomonadati</taxon>
        <taxon>Pseudomonadota</taxon>
        <taxon>Gammaproteobacteria</taxon>
        <taxon>Chromatiales</taxon>
        <taxon>Chromatiaceae</taxon>
        <taxon>Thiohalocapsa</taxon>
    </lineage>
</organism>
<feature type="region of interest" description="Disordered" evidence="1">
    <location>
        <begin position="43"/>
        <end position="64"/>
    </location>
</feature>
<dbReference type="Pfam" id="PF10112">
    <property type="entry name" value="Halogen_Hydrol"/>
    <property type="match status" value="1"/>
</dbReference>
<evidence type="ECO:0000256" key="1">
    <source>
        <dbReference type="SAM" id="MobiDB-lite"/>
    </source>
</evidence>
<keyword evidence="2" id="KW-0472">Membrane</keyword>
<keyword evidence="2" id="KW-0812">Transmembrane</keyword>
<dbReference type="Proteomes" id="UP000748752">
    <property type="component" value="Unassembled WGS sequence"/>
</dbReference>
<reference evidence="3 4" key="1">
    <citation type="journal article" date="2020" name="Microorganisms">
        <title>Osmotic Adaptation and Compatible Solute Biosynthesis of Phototrophic Bacteria as Revealed from Genome Analyses.</title>
        <authorList>
            <person name="Imhoff J.F."/>
            <person name="Rahn T."/>
            <person name="Kunzel S."/>
            <person name="Keller A."/>
            <person name="Neulinger S.C."/>
        </authorList>
    </citation>
    <scope>NUCLEOTIDE SEQUENCE [LARGE SCALE GENOMIC DNA]</scope>
    <source>
        <strain evidence="3 4">DSM 6210</strain>
    </source>
</reference>
<sequence>MSDERRSQSHDQRAHGQASTSTRDLGRLLTKVSELDLHLNLPTAEPKGALPGRAGRAAAGGLVQTRSARRRRPGVFGLWLLSAPLLLSAVIALAAGRFGGFAGDALGWGLVALGAVLTRRSGDDAGTLERRFSRRLRLPRKNLGGAAVAAGVAVAAVLGVGQSLPVGVAFGALAALAFHLIYRFEPLLTGERLGAGDRESRQVAEALAEAEQRLITIERAAGGVGNAELDARLGRIAAEGRGILAQIAERPSDLRRARRFLTVFLEGAERVSDGYVRTHRHSDTPELTQSFRSVLETIEAQFRRQRERLQKADVMDLDVQIEVLKKQLEQEGIR</sequence>
<evidence type="ECO:0000313" key="4">
    <source>
        <dbReference type="Proteomes" id="UP000748752"/>
    </source>
</evidence>
<keyword evidence="2" id="KW-1133">Transmembrane helix</keyword>
<protein>
    <recommendedName>
        <fullName evidence="5">5-bromo-4-chloroindolyl phosphate hydrolase</fullName>
    </recommendedName>
</protein>
<keyword evidence="4" id="KW-1185">Reference proteome</keyword>
<gene>
    <name evidence="3" type="ORF">CKO31_05725</name>
</gene>
<dbReference type="EMBL" id="NRRV01000010">
    <property type="protein sequence ID" value="MBK1630252.1"/>
    <property type="molecule type" value="Genomic_DNA"/>
</dbReference>